<feature type="compositionally biased region" description="Low complexity" evidence="1">
    <location>
        <begin position="30"/>
        <end position="58"/>
    </location>
</feature>
<organism evidence="2 3">
    <name type="scientific">Tilletiopsis washingtonensis</name>
    <dbReference type="NCBI Taxonomy" id="58919"/>
    <lineage>
        <taxon>Eukaryota</taxon>
        <taxon>Fungi</taxon>
        <taxon>Dikarya</taxon>
        <taxon>Basidiomycota</taxon>
        <taxon>Ustilaginomycotina</taxon>
        <taxon>Exobasidiomycetes</taxon>
        <taxon>Entylomatales</taxon>
        <taxon>Entylomatales incertae sedis</taxon>
        <taxon>Tilletiopsis</taxon>
    </lineage>
</organism>
<gene>
    <name evidence="2" type="ORF">FA09DRAFT_358281</name>
</gene>
<dbReference type="GeneID" id="37272484"/>
<sequence>MPAAPPPKPDVAQEADDLADLDDVLDDFDAPTSSAAGAATSSPPAAPSTGSASGSAAPPGMPNFDSLLDGTEGDADVDELLSGDFAKELAAGMEALMRELGGASGAGTGAAAGGAPPMGPVPPPAAGGDAEVNEEEMMRQFEAMMKDMGLAGAGGMPGGEAGPSAPAASGAASTSGAAAPPANFQDAIKATMERLKNSDSSAAASAGGAGGFGDADLEKLMAALGGGGAGGEGGDEDLAKMLENMMGELMSKEVLYEPLKELRDKYPPYLSSPAAANLSADDRVRYQEQARVVGQIVATFDERDFDHGSEARKRELKNRVQELMNEMQDNGAPPPEIAGEMPSELAGLPGMNGDDENCSVM</sequence>
<evidence type="ECO:0000313" key="3">
    <source>
        <dbReference type="Proteomes" id="UP000245946"/>
    </source>
</evidence>
<accession>A0A316ZHD7</accession>
<protein>
    <submittedName>
        <fullName evidence="2">Pex19-domain-containing protein</fullName>
    </submittedName>
</protein>
<dbReference type="PANTHER" id="PTHR12774">
    <property type="entry name" value="PEROXISOMAL BIOGENESIS FACTOR 19"/>
    <property type="match status" value="1"/>
</dbReference>
<evidence type="ECO:0000256" key="1">
    <source>
        <dbReference type="SAM" id="MobiDB-lite"/>
    </source>
</evidence>
<feature type="compositionally biased region" description="Low complexity" evidence="1">
    <location>
        <begin position="162"/>
        <end position="179"/>
    </location>
</feature>
<keyword evidence="3" id="KW-1185">Reference proteome</keyword>
<dbReference type="Proteomes" id="UP000245946">
    <property type="component" value="Unassembled WGS sequence"/>
</dbReference>
<dbReference type="OrthoDB" id="21292at2759"/>
<feature type="region of interest" description="Disordered" evidence="1">
    <location>
        <begin position="327"/>
        <end position="361"/>
    </location>
</feature>
<dbReference type="Pfam" id="PF04614">
    <property type="entry name" value="Pex19"/>
    <property type="match status" value="1"/>
</dbReference>
<feature type="region of interest" description="Disordered" evidence="1">
    <location>
        <begin position="107"/>
        <end position="130"/>
    </location>
</feature>
<dbReference type="PANTHER" id="PTHR12774:SF2">
    <property type="entry name" value="PEROXISOMAL BIOGENESIS FACTOR 19"/>
    <property type="match status" value="1"/>
</dbReference>
<dbReference type="RefSeq" id="XP_025601210.1">
    <property type="nucleotide sequence ID" value="XM_025744940.1"/>
</dbReference>
<dbReference type="GO" id="GO:0033328">
    <property type="term" value="F:peroxisome membrane targeting sequence binding"/>
    <property type="evidence" value="ECO:0007669"/>
    <property type="project" value="TreeGrafter"/>
</dbReference>
<dbReference type="GO" id="GO:0005778">
    <property type="term" value="C:peroxisomal membrane"/>
    <property type="evidence" value="ECO:0007669"/>
    <property type="project" value="TreeGrafter"/>
</dbReference>
<feature type="compositionally biased region" description="Gly residues" evidence="1">
    <location>
        <begin position="151"/>
        <end position="161"/>
    </location>
</feature>
<evidence type="ECO:0000313" key="2">
    <source>
        <dbReference type="EMBL" id="PWO00932.1"/>
    </source>
</evidence>
<dbReference type="EMBL" id="KZ819284">
    <property type="protein sequence ID" value="PWO00932.1"/>
    <property type="molecule type" value="Genomic_DNA"/>
</dbReference>
<dbReference type="GO" id="GO:0045046">
    <property type="term" value="P:protein import into peroxisome membrane"/>
    <property type="evidence" value="ECO:0007669"/>
    <property type="project" value="TreeGrafter"/>
</dbReference>
<name>A0A316ZHD7_9BASI</name>
<proteinExistence type="predicted"/>
<dbReference type="InterPro" id="IPR006708">
    <property type="entry name" value="Pex19"/>
</dbReference>
<dbReference type="InterPro" id="IPR038322">
    <property type="entry name" value="Pex19_C_sf"/>
</dbReference>
<dbReference type="Gene3D" id="1.20.120.900">
    <property type="entry name" value="Pex19, mPTS binding domain"/>
    <property type="match status" value="1"/>
</dbReference>
<dbReference type="AlphaFoldDB" id="A0A316ZHD7"/>
<feature type="region of interest" description="Disordered" evidence="1">
    <location>
        <begin position="149"/>
        <end position="179"/>
    </location>
</feature>
<reference evidence="2 3" key="1">
    <citation type="journal article" date="2018" name="Mol. Biol. Evol.">
        <title>Broad Genomic Sampling Reveals a Smut Pathogenic Ancestry of the Fungal Clade Ustilaginomycotina.</title>
        <authorList>
            <person name="Kijpornyongpan T."/>
            <person name="Mondo S.J."/>
            <person name="Barry K."/>
            <person name="Sandor L."/>
            <person name="Lee J."/>
            <person name="Lipzen A."/>
            <person name="Pangilinan J."/>
            <person name="LaButti K."/>
            <person name="Hainaut M."/>
            <person name="Henrissat B."/>
            <person name="Grigoriev I.V."/>
            <person name="Spatafora J.W."/>
            <person name="Aime M.C."/>
        </authorList>
    </citation>
    <scope>NUCLEOTIDE SEQUENCE [LARGE SCALE GENOMIC DNA]</scope>
    <source>
        <strain evidence="2 3">MCA 4186</strain>
    </source>
</reference>
<feature type="compositionally biased region" description="Acidic residues" evidence="1">
    <location>
        <begin position="13"/>
        <end position="29"/>
    </location>
</feature>
<dbReference type="STRING" id="58919.A0A316ZHD7"/>
<feature type="region of interest" description="Disordered" evidence="1">
    <location>
        <begin position="1"/>
        <end position="75"/>
    </location>
</feature>